<reference evidence="3 4" key="1">
    <citation type="submission" date="2024-06" db="EMBL/GenBank/DDBJ databases">
        <title>A chromosome-level genome assembly of beet webworm, Loxostege sticticalis.</title>
        <authorList>
            <person name="Zhang Y."/>
        </authorList>
    </citation>
    <scope>NUCLEOTIDE SEQUENCE [LARGE SCALE GENOMIC DNA]</scope>
    <source>
        <strain evidence="3">AQ028</strain>
        <tissue evidence="3">Male pupae</tissue>
    </source>
</reference>
<feature type="chain" id="PRO_5044794608" evidence="2">
    <location>
        <begin position="24"/>
        <end position="474"/>
    </location>
</feature>
<protein>
    <submittedName>
        <fullName evidence="3">Uncharacterized protein</fullName>
    </submittedName>
</protein>
<keyword evidence="2" id="KW-0732">Signal</keyword>
<accession>A0ABD0SC61</accession>
<evidence type="ECO:0000313" key="4">
    <source>
        <dbReference type="Proteomes" id="UP001549921"/>
    </source>
</evidence>
<comment type="caution">
    <text evidence="3">The sequence shown here is derived from an EMBL/GenBank/DDBJ whole genome shotgun (WGS) entry which is preliminary data.</text>
</comment>
<sequence length="474" mass="52516">MARLSFLIVLCQVVTIPILGGLGDDENPFLDLATSFIQNMGDGGNANGLAAIGNIVGNLMQGDNAKNLGAMFGGSNANGNAGDVLSGLGSLFGGQDGKIDPALVGSMISMFAQQMGNNEDPKPTRQKRQNKEENDFNLEGMLNLASGLMGSKNGAGIMPIIMNTLNSFSEPETQKRAKEHKDHASFLPPFLEKAHLYWDLFINSELGKTVWEKSGMKRAMKAFTGPDGNLSFEVMFKNFENHSFRRHWIKAAAKYLTDTVLHMAKPEVYQRYLGSGQYILNSFLEAQGLPKNIYFDMTRPDTSLTKLINYILKKHLDMDTDVSGYVKPAIEYIQQTLKMAETTSKNLASRGDYNALADRLTDTLNLEVIEPVLRVYRAYKHSLQAPHCQEHLMCLVNRHHDNEKRDLPGFKAGLTKLSSLVASAALSFQNGKGFWDLYNAIQNDVNCDAAYPADCTAFHEHELKVTTEVYHSEL</sequence>
<dbReference type="AlphaFoldDB" id="A0ABD0SC61"/>
<evidence type="ECO:0000256" key="2">
    <source>
        <dbReference type="SAM" id="SignalP"/>
    </source>
</evidence>
<feature type="region of interest" description="Disordered" evidence="1">
    <location>
        <begin position="115"/>
        <end position="134"/>
    </location>
</feature>
<feature type="signal peptide" evidence="2">
    <location>
        <begin position="1"/>
        <end position="23"/>
    </location>
</feature>
<evidence type="ECO:0000313" key="3">
    <source>
        <dbReference type="EMBL" id="KAL0811281.1"/>
    </source>
</evidence>
<name>A0ABD0SC61_LOXSC</name>
<dbReference type="Proteomes" id="UP001549921">
    <property type="component" value="Unassembled WGS sequence"/>
</dbReference>
<gene>
    <name evidence="3" type="ORF">ABMA28_009696</name>
</gene>
<evidence type="ECO:0000256" key="1">
    <source>
        <dbReference type="SAM" id="MobiDB-lite"/>
    </source>
</evidence>
<organism evidence="3 4">
    <name type="scientific">Loxostege sticticalis</name>
    <name type="common">Beet webworm moth</name>
    <dbReference type="NCBI Taxonomy" id="481309"/>
    <lineage>
        <taxon>Eukaryota</taxon>
        <taxon>Metazoa</taxon>
        <taxon>Ecdysozoa</taxon>
        <taxon>Arthropoda</taxon>
        <taxon>Hexapoda</taxon>
        <taxon>Insecta</taxon>
        <taxon>Pterygota</taxon>
        <taxon>Neoptera</taxon>
        <taxon>Endopterygota</taxon>
        <taxon>Lepidoptera</taxon>
        <taxon>Glossata</taxon>
        <taxon>Ditrysia</taxon>
        <taxon>Pyraloidea</taxon>
        <taxon>Crambidae</taxon>
        <taxon>Pyraustinae</taxon>
        <taxon>Loxostege</taxon>
    </lineage>
</organism>
<dbReference type="EMBL" id="JBEDNZ010000024">
    <property type="protein sequence ID" value="KAL0811281.1"/>
    <property type="molecule type" value="Genomic_DNA"/>
</dbReference>
<feature type="compositionally biased region" description="Basic and acidic residues" evidence="1">
    <location>
        <begin position="119"/>
        <end position="134"/>
    </location>
</feature>
<proteinExistence type="predicted"/>